<protein>
    <recommendedName>
        <fullName evidence="3">Flagellin</fullName>
    </recommendedName>
</protein>
<dbReference type="SUPFAM" id="SSF64518">
    <property type="entry name" value="Phase 1 flagellin"/>
    <property type="match status" value="1"/>
</dbReference>
<dbReference type="Proteomes" id="UP000289200">
    <property type="component" value="Unassembled WGS sequence"/>
</dbReference>
<dbReference type="EMBL" id="UWOC01000157">
    <property type="protein sequence ID" value="VCU09899.1"/>
    <property type="molecule type" value="Genomic_DNA"/>
</dbReference>
<accession>A0A447CX20</accession>
<name>A0A447CX20_9BRAD</name>
<evidence type="ECO:0000313" key="1">
    <source>
        <dbReference type="EMBL" id="VCU09899.1"/>
    </source>
</evidence>
<dbReference type="AlphaFoldDB" id="A0A447CX20"/>
<gene>
    <name evidence="1" type="ORF">RHODGE_RHODGE_03066</name>
</gene>
<comment type="caution">
    <text evidence="1">The sequence shown here is derived from an EMBL/GenBank/DDBJ whole genome shotgun (WGS) entry which is preliminary data.</text>
</comment>
<keyword evidence="2" id="KW-1185">Reference proteome</keyword>
<evidence type="ECO:0000313" key="2">
    <source>
        <dbReference type="Proteomes" id="UP000289200"/>
    </source>
</evidence>
<reference evidence="2" key="1">
    <citation type="submission" date="2018-10" db="EMBL/GenBank/DDBJ databases">
        <authorList>
            <person name="Peiro R."/>
            <person name="Begona"/>
            <person name="Cbmso G."/>
            <person name="Lopez M."/>
            <person name="Gonzalez S."/>
            <person name="Sacristan E."/>
            <person name="Castillo E."/>
        </authorList>
    </citation>
    <scope>NUCLEOTIDE SEQUENCE [LARGE SCALE GENOMIC DNA]</scope>
</reference>
<proteinExistence type="predicted"/>
<sequence length="826" mass="81764">MAISGLGTQSLLQVERLVSMRRQLDDLQRQLGTQKRSDTYAGIGLDRGLTISLRTKLAGIAGFDGSIQQVDSRLKLAQTALADLDSAARTVKTAIPKATYVIDQGGRTQDQATARGQLDRMLGALNTQFGDQYIFSGLSPDKAAVATTDEILNGVGPRAGLIRLITERNQADLGASGLGRLVIPATTSTSGSLAGTTATLAPDAPAVATGTANLGAPYASAGGTLDLNGITVSIPPGADGAAVRDAINTAMAAAPPGTPLVTASLDGSNRLVLTGADADTAVAIGAGSTPALLAELGLSTGTTNPTNLLTQAGGVTAGQTLTVAIGASTVAVTFGTGAGQVSTMAELNAALGALTGGTAAVNPANGNLTVTASSSTGVIRIGGTATAATFGLAATSASPTNVVSIGEDVAGSVFGFKLSAIATTVAGASVTQPAGSPKTMSVDLGGTLPKAGDTVTLSFTLPDGTNENLVLTAVATPKSLVGAGGFAAPGAVLGGAPGPITIQAPTLNGGVPVTISTLTASDTASTASAKISAALAALPGGNAGVTATNVGGQVVLKSTAGEQVVVGGDSPTLDGLGFPAGNRIATVVDAPTEANQFAIGTTQAETLANLHALVNTSVGTLARTSLAAASAVQAANEFFNADGAHPVKRVAGPPFDSATALVDGTDADTLKWYTGEAGPTSARSTSTARIDPEITVAYGLRANEQAFRIPLANIAAMAAVSFSPSDTDGQGRFMALMQRVGTNLGNEQGVQKIGDVMADLGGAQASVKTAKERHTQASATLTDLLESVEGVPMEETASVILALQTSLSASLQTTAMLSKLNLTNFL</sequence>
<dbReference type="RefSeq" id="WP_129609679.1">
    <property type="nucleotide sequence ID" value="NZ_UWOC01000157.1"/>
</dbReference>
<organism evidence="1 2">
    <name type="scientific">Rhodoplanes serenus</name>
    <dbReference type="NCBI Taxonomy" id="200615"/>
    <lineage>
        <taxon>Bacteria</taxon>
        <taxon>Pseudomonadati</taxon>
        <taxon>Pseudomonadota</taxon>
        <taxon>Alphaproteobacteria</taxon>
        <taxon>Hyphomicrobiales</taxon>
        <taxon>Nitrobacteraceae</taxon>
        <taxon>Rhodoplanes</taxon>
    </lineage>
</organism>
<dbReference type="OrthoDB" id="7312911at2"/>
<evidence type="ECO:0008006" key="3">
    <source>
        <dbReference type="Google" id="ProtNLM"/>
    </source>
</evidence>